<keyword evidence="5" id="KW-0812">Transmembrane</keyword>
<evidence type="ECO:0000313" key="7">
    <source>
        <dbReference type="EMBL" id="MBB1488548.1"/>
    </source>
</evidence>
<dbReference type="PANTHER" id="PTHR32089:SF112">
    <property type="entry name" value="LYSOZYME-LIKE PROTEIN-RELATED"/>
    <property type="match status" value="1"/>
</dbReference>
<accession>A0A839IUD0</accession>
<evidence type="ECO:0000256" key="3">
    <source>
        <dbReference type="PROSITE-ProRule" id="PRU00284"/>
    </source>
</evidence>
<dbReference type="Pfam" id="PF00015">
    <property type="entry name" value="MCPsignal"/>
    <property type="match status" value="1"/>
</dbReference>
<evidence type="ECO:0000259" key="6">
    <source>
        <dbReference type="PROSITE" id="PS50111"/>
    </source>
</evidence>
<evidence type="ECO:0000256" key="5">
    <source>
        <dbReference type="SAM" id="Phobius"/>
    </source>
</evidence>
<comment type="caution">
    <text evidence="7">The sequence shown here is derived from an EMBL/GenBank/DDBJ whole genome shotgun (WGS) entry which is preliminary data.</text>
</comment>
<dbReference type="AlphaFoldDB" id="A0A839IUD0"/>
<dbReference type="SUPFAM" id="SSF58104">
    <property type="entry name" value="Methyl-accepting chemotaxis protein (MCP) signaling domain"/>
    <property type="match status" value="1"/>
</dbReference>
<organism evidence="7 8">
    <name type="scientific">Oceanospirillum sediminis</name>
    <dbReference type="NCBI Taxonomy" id="2760088"/>
    <lineage>
        <taxon>Bacteria</taxon>
        <taxon>Pseudomonadati</taxon>
        <taxon>Pseudomonadota</taxon>
        <taxon>Gammaproteobacteria</taxon>
        <taxon>Oceanospirillales</taxon>
        <taxon>Oceanospirillaceae</taxon>
        <taxon>Oceanospirillum</taxon>
    </lineage>
</organism>
<keyword evidence="2 3" id="KW-0807">Transducer</keyword>
<dbReference type="GO" id="GO:0016020">
    <property type="term" value="C:membrane"/>
    <property type="evidence" value="ECO:0007669"/>
    <property type="project" value="UniProtKB-SubCell"/>
</dbReference>
<keyword evidence="8" id="KW-1185">Reference proteome</keyword>
<sequence>MNNTISPVKSLIGLALFFLAMILLVAFIREQLTSELAALSAVFLCSLFQMYRSILPLDLTLNEVHKVLTLARKGELHHRVVRTNELKQAAQLAWAVNEFLDFSETYFKEVRLCFDRVNNNDFSRIARGTGLPGDFSESLNSINDAIHAIRENVGFTRQNELAHMMHQLNLSSIRRDLFQSVKNLSDIERDISAFSQMAEKNLALSRHSQAEVQSMAEQLEKSETETAELQNRVTSLNAAAQEVNQAMNLITAIADQTNLLALNASVEAARAGDAGRGFSVVADEVKNLAEKTKSTAIEVSDVVDVLDRRIEEISRAAEISQQLNSRVSSKLNVLLEHFEVLADSAETTYDRSSDTAKISKEAHQRLESVTSKQAVYAMIEQMLNSDHHGEEAALSESMQRFRELVSRYKDGIDSKEVLITELETMEKQKAAVFS</sequence>
<dbReference type="EMBL" id="JACJFM010000030">
    <property type="protein sequence ID" value="MBB1488548.1"/>
    <property type="molecule type" value="Genomic_DNA"/>
</dbReference>
<dbReference type="PROSITE" id="PS50111">
    <property type="entry name" value="CHEMOTAXIS_TRANSDUC_2"/>
    <property type="match status" value="1"/>
</dbReference>
<keyword evidence="4" id="KW-0175">Coiled coil</keyword>
<evidence type="ECO:0000256" key="1">
    <source>
        <dbReference type="ARBA" id="ARBA00004370"/>
    </source>
</evidence>
<dbReference type="PANTHER" id="PTHR32089">
    <property type="entry name" value="METHYL-ACCEPTING CHEMOTAXIS PROTEIN MCPB"/>
    <property type="match status" value="1"/>
</dbReference>
<feature type="domain" description="Methyl-accepting transducer" evidence="6">
    <location>
        <begin position="183"/>
        <end position="380"/>
    </location>
</feature>
<gene>
    <name evidence="7" type="ORF">H4O21_18240</name>
</gene>
<dbReference type="Gene3D" id="1.10.287.950">
    <property type="entry name" value="Methyl-accepting chemotaxis protein"/>
    <property type="match status" value="1"/>
</dbReference>
<dbReference type="GO" id="GO:0006935">
    <property type="term" value="P:chemotaxis"/>
    <property type="evidence" value="ECO:0007669"/>
    <property type="project" value="UniProtKB-ARBA"/>
</dbReference>
<feature type="coiled-coil region" evidence="4">
    <location>
        <begin position="212"/>
        <end position="246"/>
    </location>
</feature>
<dbReference type="SMART" id="SM00283">
    <property type="entry name" value="MA"/>
    <property type="match status" value="1"/>
</dbReference>
<comment type="subcellular location">
    <subcellularLocation>
        <location evidence="1">Membrane</location>
    </subcellularLocation>
</comment>
<dbReference type="InterPro" id="IPR004089">
    <property type="entry name" value="MCPsignal_dom"/>
</dbReference>
<dbReference type="Proteomes" id="UP000565262">
    <property type="component" value="Unassembled WGS sequence"/>
</dbReference>
<dbReference type="RefSeq" id="WP_182810319.1">
    <property type="nucleotide sequence ID" value="NZ_JACJFM010000030.1"/>
</dbReference>
<evidence type="ECO:0000256" key="2">
    <source>
        <dbReference type="ARBA" id="ARBA00023224"/>
    </source>
</evidence>
<proteinExistence type="predicted"/>
<dbReference type="GO" id="GO:0007165">
    <property type="term" value="P:signal transduction"/>
    <property type="evidence" value="ECO:0007669"/>
    <property type="project" value="UniProtKB-KW"/>
</dbReference>
<feature type="transmembrane region" description="Helical" evidence="5">
    <location>
        <begin position="12"/>
        <end position="29"/>
    </location>
</feature>
<evidence type="ECO:0000313" key="8">
    <source>
        <dbReference type="Proteomes" id="UP000565262"/>
    </source>
</evidence>
<protein>
    <recommendedName>
        <fullName evidence="6">Methyl-accepting transducer domain-containing protein</fullName>
    </recommendedName>
</protein>
<keyword evidence="5" id="KW-0472">Membrane</keyword>
<reference evidence="7 8" key="1">
    <citation type="submission" date="2020-08" db="EMBL/GenBank/DDBJ databases">
        <title>Oceanospirillum sp. nov. isolated from marine sediment.</title>
        <authorList>
            <person name="Ji X."/>
        </authorList>
    </citation>
    <scope>NUCLEOTIDE SEQUENCE [LARGE SCALE GENOMIC DNA]</scope>
    <source>
        <strain evidence="7 8">D5</strain>
    </source>
</reference>
<evidence type="ECO:0000256" key="4">
    <source>
        <dbReference type="SAM" id="Coils"/>
    </source>
</evidence>
<name>A0A839IUD0_9GAMM</name>
<keyword evidence="5" id="KW-1133">Transmembrane helix</keyword>